<dbReference type="Pfam" id="PF13517">
    <property type="entry name" value="FG-GAP_3"/>
    <property type="match status" value="1"/>
</dbReference>
<dbReference type="RefSeq" id="WP_171474831.1">
    <property type="nucleotide sequence ID" value="NZ_CP053452.2"/>
</dbReference>
<dbReference type="InterPro" id="IPR028994">
    <property type="entry name" value="Integrin_alpha_N"/>
</dbReference>
<reference evidence="6" key="1">
    <citation type="submission" date="2020-05" db="EMBL/GenBank/DDBJ databases">
        <title>Frigoriglobus tundricola gen. nov., sp. nov., a psychrotolerant cellulolytic planctomycete of the family Gemmataceae with two divergent copies of 16S rRNA gene.</title>
        <authorList>
            <person name="Kulichevskaya I.S."/>
            <person name="Ivanova A.A."/>
            <person name="Naumoff D.G."/>
            <person name="Beletsky A.V."/>
            <person name="Rijpstra W.I.C."/>
            <person name="Sinninghe Damste J.S."/>
            <person name="Mardanov A.V."/>
            <person name="Ravin N.V."/>
            <person name="Dedysh S.N."/>
        </authorList>
    </citation>
    <scope>NUCLEOTIDE SEQUENCE [LARGE SCALE GENOMIC DNA]</scope>
    <source>
        <strain evidence="6">PL17</strain>
    </source>
</reference>
<dbReference type="InterPro" id="IPR013783">
    <property type="entry name" value="Ig-like_fold"/>
</dbReference>
<dbReference type="Pfam" id="PF17164">
    <property type="entry name" value="DUF5122"/>
    <property type="match status" value="7"/>
</dbReference>
<evidence type="ECO:0000256" key="1">
    <source>
        <dbReference type="ARBA" id="ARBA00022729"/>
    </source>
</evidence>
<dbReference type="InterPro" id="IPR032109">
    <property type="entry name" value="Big_3_5"/>
</dbReference>
<dbReference type="Pfam" id="PF16640">
    <property type="entry name" value="Big_3_5"/>
    <property type="match status" value="1"/>
</dbReference>
<dbReference type="NCBIfam" id="TIGR02608">
    <property type="entry name" value="delta_60_rpt"/>
    <property type="match status" value="8"/>
</dbReference>
<dbReference type="Gene3D" id="2.130.10.130">
    <property type="entry name" value="Integrin alpha, N-terminal"/>
    <property type="match status" value="1"/>
</dbReference>
<gene>
    <name evidence="5" type="ORF">FTUN_7590</name>
</gene>
<evidence type="ECO:0000313" key="6">
    <source>
        <dbReference type="Proteomes" id="UP000503447"/>
    </source>
</evidence>
<evidence type="ECO:0000259" key="4">
    <source>
        <dbReference type="Pfam" id="PF16640"/>
    </source>
</evidence>
<dbReference type="Gene3D" id="2.60.40.10">
    <property type="entry name" value="Immunoglobulins"/>
    <property type="match status" value="1"/>
</dbReference>
<keyword evidence="2" id="KW-0677">Repeat</keyword>
<dbReference type="InterPro" id="IPR013517">
    <property type="entry name" value="FG-GAP"/>
</dbReference>
<keyword evidence="6" id="KW-1185">Reference proteome</keyword>
<keyword evidence="1" id="KW-0732">Signal</keyword>
<dbReference type="EMBL" id="CP053452">
    <property type="protein sequence ID" value="QJW99967.1"/>
    <property type="molecule type" value="Genomic_DNA"/>
</dbReference>
<dbReference type="KEGG" id="ftj:FTUN_7590"/>
<sequence>MTLRKWLNGTRAGAGQGARRARLGVEALEVRAVLNAPGTLDPSFGTDGTVALELTSALPSEFLNATAVQPDGKIVAAGSVNYGGTAGEFAVTRFNTDGSLDAAFGTGGSTFTSLASFPPDYANGTTATGVAIQSDGKIVLAGYYSAGGGLFHTALVRYNADGSLDTTFGTGGIVETTVGGNDLATSIAIQTDGKIVVAGTAGAAYAFESDFDVVRYNTDGSLDATFGTGGVVETPAPFPTDAQANAVLIQPDGKIVIGGRASTSGDGFYYSLIRYNADGGLDSSFGTSGTVFDNLGNFAGVRGLALQSDGKIMAVGAVAAGPATGSMVGVVARYDADGSPDTSFNGTGWTTFDPGESNAAQGVAVQANGKIVVVGSALQPGGSFFLTLRYDPDGTLDTGFGSGGSVTQKYSSDGNDTANAVLIQPDGAIVVAGTAGAGNTDSAVALARYFGDDVLSAAGVPVAATVGSPFTGTVATFTDSDPTATAAQFSATIQWGDGNSSEGTVSADGQGGFVVTGSHTYTSSGGHVLTVEIESTGGGSASTTAVADVTNSYIARSAGVKVAATVGSPFSGTVATFTDSDPSATAAQFSATILWGDGASSAGTIAADGRGGFVVTGSHTYTRTGGTVVTVSIARLGGESTSIFDVAEVTGADTMTLSTSAPRTSSGQAVTFTAQVVGGSDTPTGSVAFYNQTAGTYLGTAYLDATGTARLTTSALSAGANLIEAVYSGDGTDAAASATVFETVTRTAAGGRSTSLLAVGTGPGAPGYVSVYDPRSGALLGQFEPFGAYIGGVKVAVGDVNGDGYDDLIVMAGPGSLNGLVQIYSGKDFSLLTTYFAFPGYQGEFNIAVGDLTGNGVDDVIFSTATGGDFVFAYAGASTQMITLFSAFGGFTGGVTIAAGDVLGRGYDQIIVGTASRLGAAGVFNTAGQLLQPYDFAPVPMNGVNVAAGDLNGSGHDDIIFGSKDSTLVLEYDGESQDLMGWFFAYPGQSFGVTVATEDPTGDGHADILISFIAPSVQVLDYDGVSHQLLSSFFALPPGQLNSDHGVSLGSH</sequence>
<name>A0A6M5Z0Q2_9BACT</name>
<dbReference type="AlphaFoldDB" id="A0A6M5Z0Q2"/>
<proteinExistence type="predicted"/>
<dbReference type="PROSITE" id="PS51470">
    <property type="entry name" value="FG_GAP"/>
    <property type="match status" value="1"/>
</dbReference>
<feature type="domain" description="Bacterial Ig-like" evidence="4">
    <location>
        <begin position="659"/>
        <end position="745"/>
    </location>
</feature>
<dbReference type="InterPro" id="IPR013519">
    <property type="entry name" value="Int_alpha_beta-p"/>
</dbReference>
<protein>
    <recommendedName>
        <fullName evidence="4">Bacterial Ig-like domain-containing protein</fullName>
    </recommendedName>
</protein>
<evidence type="ECO:0000256" key="2">
    <source>
        <dbReference type="ARBA" id="ARBA00022737"/>
    </source>
</evidence>
<keyword evidence="3" id="KW-0325">Glycoprotein</keyword>
<dbReference type="Proteomes" id="UP000503447">
    <property type="component" value="Chromosome"/>
</dbReference>
<dbReference type="Gene3D" id="2.80.10.50">
    <property type="match status" value="3"/>
</dbReference>
<evidence type="ECO:0000256" key="3">
    <source>
        <dbReference type="ARBA" id="ARBA00023180"/>
    </source>
</evidence>
<evidence type="ECO:0000313" key="5">
    <source>
        <dbReference type="EMBL" id="QJW99967.1"/>
    </source>
</evidence>
<organism evidence="5 6">
    <name type="scientific">Frigoriglobus tundricola</name>
    <dbReference type="NCBI Taxonomy" id="2774151"/>
    <lineage>
        <taxon>Bacteria</taxon>
        <taxon>Pseudomonadati</taxon>
        <taxon>Planctomycetota</taxon>
        <taxon>Planctomycetia</taxon>
        <taxon>Gemmatales</taxon>
        <taxon>Gemmataceae</taxon>
        <taxon>Frigoriglobus</taxon>
    </lineage>
</organism>
<dbReference type="SUPFAM" id="SSF75011">
    <property type="entry name" value="3-carboxy-cis,cis-mucoante lactonizing enzyme"/>
    <property type="match status" value="1"/>
</dbReference>
<dbReference type="InterPro" id="IPR013431">
    <property type="entry name" value="Delta_60_rpt"/>
</dbReference>
<accession>A0A6M5Z0Q2</accession>